<dbReference type="RefSeq" id="WP_008510196.1">
    <property type="nucleotide sequence ID" value="NZ_CM001403.1"/>
</dbReference>
<dbReference type="eggNOG" id="COG2068">
    <property type="taxonomic scope" value="Bacteria"/>
</dbReference>
<sequence length="192" mass="20424">MTGLVILAAGQSSRLGQPKQNLLYKGKTLLQHALVAATGSGCQPIVLVLGAHTAAIEPGIEGHAIQVIHNADWPEGMASSIRAGIIQLQQNPEVDSALMMLCDQPFANAQLLTSLLNKRQETGKGIIACTYNGTAGVPVLFDRQYFTELLSLKGHEGAKKLLARYADDTTLVDFAHGGVDIDTMEDYEGLVG</sequence>
<feature type="domain" description="MobA-like NTP transferase" evidence="1">
    <location>
        <begin position="5"/>
        <end position="165"/>
    </location>
</feature>
<organism evidence="2 3">
    <name type="scientific">Mucilaginibacter paludis DSM 18603</name>
    <dbReference type="NCBI Taxonomy" id="714943"/>
    <lineage>
        <taxon>Bacteria</taxon>
        <taxon>Pseudomonadati</taxon>
        <taxon>Bacteroidota</taxon>
        <taxon>Sphingobacteriia</taxon>
        <taxon>Sphingobacteriales</taxon>
        <taxon>Sphingobacteriaceae</taxon>
        <taxon>Mucilaginibacter</taxon>
    </lineage>
</organism>
<dbReference type="OrthoDB" id="9779263at2"/>
<dbReference type="SUPFAM" id="SSF53448">
    <property type="entry name" value="Nucleotide-diphospho-sugar transferases"/>
    <property type="match status" value="1"/>
</dbReference>
<dbReference type="InterPro" id="IPR029044">
    <property type="entry name" value="Nucleotide-diphossugar_trans"/>
</dbReference>
<dbReference type="Proteomes" id="UP000002774">
    <property type="component" value="Chromosome"/>
</dbReference>
<evidence type="ECO:0000313" key="2">
    <source>
        <dbReference type="EMBL" id="EHQ29163.1"/>
    </source>
</evidence>
<dbReference type="CDD" id="cd04182">
    <property type="entry name" value="GT_2_like_f"/>
    <property type="match status" value="1"/>
</dbReference>
<reference evidence="2" key="1">
    <citation type="submission" date="2011-09" db="EMBL/GenBank/DDBJ databases">
        <title>The permanent draft genome of Mucilaginibacter paludis DSM 18603.</title>
        <authorList>
            <consortium name="US DOE Joint Genome Institute (JGI-PGF)"/>
            <person name="Lucas S."/>
            <person name="Han J."/>
            <person name="Lapidus A."/>
            <person name="Bruce D."/>
            <person name="Goodwin L."/>
            <person name="Pitluck S."/>
            <person name="Peters L."/>
            <person name="Kyrpides N."/>
            <person name="Mavromatis K."/>
            <person name="Ivanova N."/>
            <person name="Mikhailova N."/>
            <person name="Held B."/>
            <person name="Detter J.C."/>
            <person name="Tapia R."/>
            <person name="Han C."/>
            <person name="Land M."/>
            <person name="Hauser L."/>
            <person name="Markowitz V."/>
            <person name="Cheng J.-F."/>
            <person name="Hugenholtz P."/>
            <person name="Woyke T."/>
            <person name="Wu D."/>
            <person name="Tindall B."/>
            <person name="Brambilla E."/>
            <person name="Klenk H.-P."/>
            <person name="Eisen J.A."/>
        </authorList>
    </citation>
    <scope>NUCLEOTIDE SEQUENCE [LARGE SCALE GENOMIC DNA]</scope>
    <source>
        <strain evidence="2">DSM 18603</strain>
    </source>
</reference>
<dbReference type="EMBL" id="CM001403">
    <property type="protein sequence ID" value="EHQ29163.1"/>
    <property type="molecule type" value="Genomic_DNA"/>
</dbReference>
<gene>
    <name evidence="2" type="ORF">Mucpa_5087</name>
</gene>
<keyword evidence="3" id="KW-1185">Reference proteome</keyword>
<evidence type="ECO:0000259" key="1">
    <source>
        <dbReference type="Pfam" id="PF12804"/>
    </source>
</evidence>
<dbReference type="Pfam" id="PF12804">
    <property type="entry name" value="NTP_transf_3"/>
    <property type="match status" value="1"/>
</dbReference>
<dbReference type="Gene3D" id="3.90.550.10">
    <property type="entry name" value="Spore Coat Polysaccharide Biosynthesis Protein SpsA, Chain A"/>
    <property type="match status" value="1"/>
</dbReference>
<dbReference type="HOGENOM" id="CLU_061980_2_0_10"/>
<dbReference type="PANTHER" id="PTHR43777:SF1">
    <property type="entry name" value="MOLYBDENUM COFACTOR CYTIDYLYLTRANSFERASE"/>
    <property type="match status" value="1"/>
</dbReference>
<proteinExistence type="predicted"/>
<dbReference type="STRING" id="714943.Mucpa_5087"/>
<dbReference type="AlphaFoldDB" id="H1YAP3"/>
<dbReference type="InterPro" id="IPR025877">
    <property type="entry name" value="MobA-like_NTP_Trfase"/>
</dbReference>
<accession>H1YAP3</accession>
<name>H1YAP3_9SPHI</name>
<evidence type="ECO:0000313" key="3">
    <source>
        <dbReference type="Proteomes" id="UP000002774"/>
    </source>
</evidence>
<dbReference type="GO" id="GO:0016779">
    <property type="term" value="F:nucleotidyltransferase activity"/>
    <property type="evidence" value="ECO:0007669"/>
    <property type="project" value="UniProtKB-ARBA"/>
</dbReference>
<protein>
    <recommendedName>
        <fullName evidence="1">MobA-like NTP transferase domain-containing protein</fullName>
    </recommendedName>
</protein>
<dbReference type="PANTHER" id="PTHR43777">
    <property type="entry name" value="MOLYBDENUM COFACTOR CYTIDYLYLTRANSFERASE"/>
    <property type="match status" value="1"/>
</dbReference>